<dbReference type="PANTHER" id="PTHR47723:SF23">
    <property type="entry name" value="REVERSE TRANSCRIPTASE-LIKE PROTEIN"/>
    <property type="match status" value="1"/>
</dbReference>
<dbReference type="Pfam" id="PF13966">
    <property type="entry name" value="zf-RVT"/>
    <property type="match status" value="1"/>
</dbReference>
<dbReference type="InterPro" id="IPR053151">
    <property type="entry name" value="RNase_H-like"/>
</dbReference>
<dbReference type="GO" id="GO:0003964">
    <property type="term" value="F:RNA-directed DNA polymerase activity"/>
    <property type="evidence" value="ECO:0007669"/>
    <property type="project" value="UniProtKB-KW"/>
</dbReference>
<feature type="domain" description="RNase H type-1" evidence="2">
    <location>
        <begin position="102"/>
        <end position="169"/>
    </location>
</feature>
<dbReference type="CDD" id="cd06222">
    <property type="entry name" value="RNase_H_like"/>
    <property type="match status" value="1"/>
</dbReference>
<keyword evidence="5" id="KW-1185">Reference proteome</keyword>
<keyword evidence="4" id="KW-0548">Nucleotidyltransferase</keyword>
<keyword evidence="4" id="KW-0808">Transferase</keyword>
<dbReference type="GO" id="GO:0003676">
    <property type="term" value="F:nucleic acid binding"/>
    <property type="evidence" value="ECO:0007669"/>
    <property type="project" value="InterPro"/>
</dbReference>
<dbReference type="InterPro" id="IPR012337">
    <property type="entry name" value="RNaseH-like_sf"/>
</dbReference>
<evidence type="ECO:0000259" key="3">
    <source>
        <dbReference type="Pfam" id="PF13966"/>
    </source>
</evidence>
<organism evidence="4 5">
    <name type="scientific">Trifolium medium</name>
    <dbReference type="NCBI Taxonomy" id="97028"/>
    <lineage>
        <taxon>Eukaryota</taxon>
        <taxon>Viridiplantae</taxon>
        <taxon>Streptophyta</taxon>
        <taxon>Embryophyta</taxon>
        <taxon>Tracheophyta</taxon>
        <taxon>Spermatophyta</taxon>
        <taxon>Magnoliopsida</taxon>
        <taxon>eudicotyledons</taxon>
        <taxon>Gunneridae</taxon>
        <taxon>Pentapetalae</taxon>
        <taxon>rosids</taxon>
        <taxon>fabids</taxon>
        <taxon>Fabales</taxon>
        <taxon>Fabaceae</taxon>
        <taxon>Papilionoideae</taxon>
        <taxon>50 kb inversion clade</taxon>
        <taxon>NPAAA clade</taxon>
        <taxon>Hologalegina</taxon>
        <taxon>IRL clade</taxon>
        <taxon>Trifolieae</taxon>
        <taxon>Trifolium</taxon>
    </lineage>
</organism>
<gene>
    <name evidence="4" type="ORF">A2U01_0002103</name>
</gene>
<dbReference type="InterPro" id="IPR044730">
    <property type="entry name" value="RNase_H-like_dom_plant"/>
</dbReference>
<evidence type="ECO:0000313" key="4">
    <source>
        <dbReference type="EMBL" id="MCH81318.1"/>
    </source>
</evidence>
<proteinExistence type="predicted"/>
<name>A0A392M2W0_9FABA</name>
<keyword evidence="1" id="KW-0812">Transmembrane</keyword>
<sequence>MPDQLVWTHSSDGLLTAKGAYNFLHPPKPSLCWARLIWWSFIPPSVSFILWRLILGKMATDHNLLTRGCVLVLACPALWSYPAVFLICKIRAPTLPYVKVNTDGSRNFAFNAASGGLFRDSRASFLGAFACNLGQQSVLFYELSAIILAIEFTRENGWDYIWIESDSSSAL</sequence>
<dbReference type="InterPro" id="IPR026960">
    <property type="entry name" value="RVT-Znf"/>
</dbReference>
<dbReference type="Proteomes" id="UP000265520">
    <property type="component" value="Unassembled WGS sequence"/>
</dbReference>
<dbReference type="Gene3D" id="3.30.420.10">
    <property type="entry name" value="Ribonuclease H-like superfamily/Ribonuclease H"/>
    <property type="match status" value="1"/>
</dbReference>
<keyword evidence="1" id="KW-0472">Membrane</keyword>
<dbReference type="InterPro" id="IPR002156">
    <property type="entry name" value="RNaseH_domain"/>
</dbReference>
<dbReference type="AlphaFoldDB" id="A0A392M2W0"/>
<protein>
    <submittedName>
        <fullName evidence="4">RNA-directed DNA polymerase (Reverse transcriptase)</fullName>
    </submittedName>
</protein>
<evidence type="ECO:0000256" key="1">
    <source>
        <dbReference type="SAM" id="Phobius"/>
    </source>
</evidence>
<comment type="caution">
    <text evidence="4">The sequence shown here is derived from an EMBL/GenBank/DDBJ whole genome shotgun (WGS) entry which is preliminary data.</text>
</comment>
<feature type="transmembrane region" description="Helical" evidence="1">
    <location>
        <begin position="64"/>
        <end position="87"/>
    </location>
</feature>
<feature type="domain" description="Reverse transcriptase zinc-binding" evidence="3">
    <location>
        <begin position="17"/>
        <end position="76"/>
    </location>
</feature>
<evidence type="ECO:0000259" key="2">
    <source>
        <dbReference type="Pfam" id="PF13456"/>
    </source>
</evidence>
<dbReference type="Pfam" id="PF13456">
    <property type="entry name" value="RVT_3"/>
    <property type="match status" value="1"/>
</dbReference>
<dbReference type="EMBL" id="LXQA010002151">
    <property type="protein sequence ID" value="MCH81318.1"/>
    <property type="molecule type" value="Genomic_DNA"/>
</dbReference>
<dbReference type="PANTHER" id="PTHR47723">
    <property type="entry name" value="OS05G0353850 PROTEIN"/>
    <property type="match status" value="1"/>
</dbReference>
<accession>A0A392M2W0</accession>
<evidence type="ECO:0000313" key="5">
    <source>
        <dbReference type="Proteomes" id="UP000265520"/>
    </source>
</evidence>
<keyword evidence="1" id="KW-1133">Transmembrane helix</keyword>
<dbReference type="InterPro" id="IPR036397">
    <property type="entry name" value="RNaseH_sf"/>
</dbReference>
<keyword evidence="4" id="KW-0695">RNA-directed DNA polymerase</keyword>
<dbReference type="SUPFAM" id="SSF53098">
    <property type="entry name" value="Ribonuclease H-like"/>
    <property type="match status" value="1"/>
</dbReference>
<feature type="transmembrane region" description="Helical" evidence="1">
    <location>
        <begin position="36"/>
        <end position="55"/>
    </location>
</feature>
<reference evidence="4 5" key="1">
    <citation type="journal article" date="2018" name="Front. Plant Sci.">
        <title>Red Clover (Trifolium pratense) and Zigzag Clover (T. medium) - A Picture of Genomic Similarities and Differences.</title>
        <authorList>
            <person name="Dluhosova J."/>
            <person name="Istvanek J."/>
            <person name="Nedelnik J."/>
            <person name="Repkova J."/>
        </authorList>
    </citation>
    <scope>NUCLEOTIDE SEQUENCE [LARGE SCALE GENOMIC DNA]</scope>
    <source>
        <strain evidence="5">cv. 10/8</strain>
        <tissue evidence="4">Leaf</tissue>
    </source>
</reference>
<dbReference type="GO" id="GO:0004523">
    <property type="term" value="F:RNA-DNA hybrid ribonuclease activity"/>
    <property type="evidence" value="ECO:0007669"/>
    <property type="project" value="InterPro"/>
</dbReference>